<evidence type="ECO:0000313" key="3">
    <source>
        <dbReference type="Proteomes" id="UP000000329"/>
    </source>
</evidence>
<dbReference type="AlphaFoldDB" id="D8IV77"/>
<gene>
    <name evidence="2" type="ordered locus">Hsero_2317</name>
</gene>
<evidence type="ECO:0000313" key="2">
    <source>
        <dbReference type="EMBL" id="ADJ63816.1"/>
    </source>
</evidence>
<dbReference type="Proteomes" id="UP000000329">
    <property type="component" value="Chromosome"/>
</dbReference>
<organism evidence="2 3">
    <name type="scientific">Herbaspirillum seropedicae (strain SmR1)</name>
    <dbReference type="NCBI Taxonomy" id="757424"/>
    <lineage>
        <taxon>Bacteria</taxon>
        <taxon>Pseudomonadati</taxon>
        <taxon>Pseudomonadota</taxon>
        <taxon>Betaproteobacteria</taxon>
        <taxon>Burkholderiales</taxon>
        <taxon>Oxalobacteraceae</taxon>
        <taxon>Herbaspirillum</taxon>
    </lineage>
</organism>
<sequence length="87" mass="9279">MQRRRADKPGVRRKGQGRWVRASSGSVQQIDHTAAGLARSGHGFFGKGEGSILAAELQLAIDIQIPGPALGVGTLEFYPDQLIAIPE</sequence>
<accession>D8IV77</accession>
<protein>
    <submittedName>
        <fullName evidence="2">Uncharacterized protein</fullName>
    </submittedName>
</protein>
<dbReference type="EMBL" id="CP002039">
    <property type="protein sequence ID" value="ADJ63816.1"/>
    <property type="molecule type" value="Genomic_DNA"/>
</dbReference>
<feature type="compositionally biased region" description="Basic residues" evidence="1">
    <location>
        <begin position="1"/>
        <end position="16"/>
    </location>
</feature>
<reference evidence="2 3" key="1">
    <citation type="submission" date="2010-04" db="EMBL/GenBank/DDBJ databases">
        <title>The genome of Herbaspirillum seropedicae SmR1, an endophytic, nitrogen-fixing, plant-growth promoting beta-Proteobacteria.</title>
        <authorList>
            <person name="Pedrosa F.O."/>
            <person name="Monteiro R.A."/>
            <person name="Wassem R."/>
            <person name="Cruz L.M."/>
            <person name="Ayub R.A."/>
            <person name="Colauto N.B."/>
            <person name="Fernandez M.A."/>
            <person name="Fungaro M.H.P."/>
            <person name="Grisard E.C."/>
            <person name="Hungria M."/>
            <person name="Madeira H.M.F."/>
            <person name="Nodari R.O."/>
            <person name="Osaku C.A."/>
            <person name="Petzl-Erler M.L."/>
            <person name="Terenzi H."/>
            <person name="Vieira L.G.E."/>
            <person name="Almeida M.I.M."/>
            <person name="Alves L.R."/>
            <person name="Arantes O.M.N."/>
            <person name="Balsanelli E."/>
            <person name="Barcellos F.G."/>
            <person name="Baura V.A."/>
            <person name="Binde D.R."/>
            <person name="Campo R.J."/>
            <person name="Chubatsu L.S."/>
            <person name="Chueire L.M.O."/>
            <person name="Ciferri R.R."/>
            <person name="Correa L.C."/>
            <person name="da Conceicao Silva J.L."/>
            <person name="Dabul A.N.G."/>
            <person name="Dambros B.P."/>
            <person name="Faoro H."/>
            <person name="Favetti A."/>
            <person name="Friedermann G."/>
            <person name="Furlaneto M.C."/>
            <person name="Gasques L.S."/>
            <person name="Gimenes C.C.T."/>
            <person name="Gioppo N.M.R."/>
            <person name="Glienke-Blanco C."/>
            <person name="Godoy L.P."/>
            <person name="Guerra M.P."/>
            <person name="Karp S."/>
            <person name="Kava-Cordeiro V."/>
            <person name="Margarido V.P."/>
            <person name="Mathioni S.M."/>
            <person name="Menck-Soares M.A."/>
            <person name="Murace N.K."/>
            <person name="Nicolas M.F."/>
            <person name="Oliveira C.E.C."/>
            <person name="Pagnan N.A.B."/>
            <person name="Pamphile J.A."/>
            <person name="Patussi E.V."/>
            <person name="Pereira L.F.P."/>
            <person name="Pereira-Ferrari L."/>
            <person name="Pinto F.G.S."/>
            <person name="Precoma C."/>
            <person name="Prioli A.J."/>
            <person name="Prioli S.M.A.P."/>
            <person name="Raittz R.T."/>
            <person name="Ramos H.J.O."/>
            <person name="Ribeiro E.M.S.F."/>
            <person name="Rigo L.U."/>
            <person name="Rocha C.L.M.S.C."/>
            <person name="Rocha S.N."/>
            <person name="Santos K."/>
            <person name="Satori D."/>
            <person name="Silva A.G."/>
            <person name="Simao R.C.G."/>
            <person name="Soares M.A.M."/>
            <person name="Souza E.M."/>
            <person name="Steffens M.B.R."/>
            <person name="Steindel M."/>
            <person name="Tadra-Sfeir M.Z."/>
            <person name="Takahashi E.K."/>
            <person name="Torres R.A."/>
            <person name="Valle J.S."/>
            <person name="Vernal J.I."/>
            <person name="Vilas-Boas L.A."/>
            <person name="Watanabe M.A.E."/>
            <person name="Weiss V.A."/>
            <person name="Yates M.A."/>
            <person name="Souza E.M."/>
        </authorList>
    </citation>
    <scope>NUCLEOTIDE SEQUENCE [LARGE SCALE GENOMIC DNA]</scope>
    <source>
        <strain evidence="2 3">SmR1</strain>
    </source>
</reference>
<feature type="region of interest" description="Disordered" evidence="1">
    <location>
        <begin position="1"/>
        <end position="25"/>
    </location>
</feature>
<dbReference type="HOGENOM" id="CLU_2479076_0_0_4"/>
<evidence type="ECO:0000256" key="1">
    <source>
        <dbReference type="SAM" id="MobiDB-lite"/>
    </source>
</evidence>
<dbReference type="STRING" id="757424.Hsero_2317"/>
<keyword evidence="3" id="KW-1185">Reference proteome</keyword>
<name>D8IV77_HERSS</name>
<proteinExistence type="predicted"/>
<dbReference type="KEGG" id="hse:Hsero_2317"/>